<proteinExistence type="inferred from homology"/>
<dbReference type="PROSITE" id="PS50866">
    <property type="entry name" value="GOLD"/>
    <property type="match status" value="1"/>
</dbReference>
<comment type="caution">
    <text evidence="4">The sequence shown here is derived from an EMBL/GenBank/DDBJ whole genome shotgun (WGS) entry which is preliminary data.</text>
</comment>
<evidence type="ECO:0000259" key="3">
    <source>
        <dbReference type="PROSITE" id="PS50866"/>
    </source>
</evidence>
<evidence type="ECO:0000313" key="5">
    <source>
        <dbReference type="Proteomes" id="UP000692954"/>
    </source>
</evidence>
<keyword evidence="5" id="KW-1185">Reference proteome</keyword>
<keyword evidence="2" id="KW-1133">Transmembrane helix</keyword>
<dbReference type="OrthoDB" id="304095at2759"/>
<name>A0A8S1MK98_9CILI</name>
<gene>
    <name evidence="4" type="ORF">PSON_ATCC_30995.1.T0390109</name>
</gene>
<sequence length="144" mass="16869">MTLQKQNDHIEQIYQSEGKTQLIFDYTTMEGGNYQFCFEDKLGLYNEIYLEYLIGIEANDMHEIAQKQDLALVQETLNNIQAKLQFMKQQLIIFSQVKLENIFSLESLYSYIVQADIIGITIFAVVIIIEVYVLKKKILMKKIQ</sequence>
<evidence type="ECO:0000256" key="1">
    <source>
        <dbReference type="RuleBase" id="RU003827"/>
    </source>
</evidence>
<keyword evidence="1 2" id="KW-0812">Transmembrane</keyword>
<dbReference type="EMBL" id="CAJJDN010000039">
    <property type="protein sequence ID" value="CAD8079432.1"/>
    <property type="molecule type" value="Genomic_DNA"/>
</dbReference>
<dbReference type="Pfam" id="PF01105">
    <property type="entry name" value="EMP24_GP25L"/>
    <property type="match status" value="1"/>
</dbReference>
<reference evidence="4" key="1">
    <citation type="submission" date="2021-01" db="EMBL/GenBank/DDBJ databases">
        <authorList>
            <consortium name="Genoscope - CEA"/>
            <person name="William W."/>
        </authorList>
    </citation>
    <scope>NUCLEOTIDE SEQUENCE</scope>
</reference>
<accession>A0A8S1MK98</accession>
<feature type="transmembrane region" description="Helical" evidence="2">
    <location>
        <begin position="108"/>
        <end position="134"/>
    </location>
</feature>
<dbReference type="AlphaFoldDB" id="A0A8S1MK98"/>
<dbReference type="InterPro" id="IPR009038">
    <property type="entry name" value="GOLD_dom"/>
</dbReference>
<keyword evidence="2" id="KW-0472">Membrane</keyword>
<comment type="subcellular location">
    <subcellularLocation>
        <location evidence="1">Membrane</location>
        <topology evidence="1">Single-pass type I membrane protein</topology>
    </subcellularLocation>
</comment>
<organism evidence="4 5">
    <name type="scientific">Paramecium sonneborni</name>
    <dbReference type="NCBI Taxonomy" id="65129"/>
    <lineage>
        <taxon>Eukaryota</taxon>
        <taxon>Sar</taxon>
        <taxon>Alveolata</taxon>
        <taxon>Ciliophora</taxon>
        <taxon>Intramacronucleata</taxon>
        <taxon>Oligohymenophorea</taxon>
        <taxon>Peniculida</taxon>
        <taxon>Parameciidae</taxon>
        <taxon>Paramecium</taxon>
    </lineage>
</organism>
<dbReference type="Proteomes" id="UP000692954">
    <property type="component" value="Unassembled WGS sequence"/>
</dbReference>
<feature type="domain" description="GOLD" evidence="3">
    <location>
        <begin position="1"/>
        <end position="56"/>
    </location>
</feature>
<dbReference type="GO" id="GO:0016020">
    <property type="term" value="C:membrane"/>
    <property type="evidence" value="ECO:0007669"/>
    <property type="project" value="UniProtKB-SubCell"/>
</dbReference>
<evidence type="ECO:0000313" key="4">
    <source>
        <dbReference type="EMBL" id="CAD8079432.1"/>
    </source>
</evidence>
<comment type="similarity">
    <text evidence="1">Belongs to the EMP24/GP25L family.</text>
</comment>
<evidence type="ECO:0000256" key="2">
    <source>
        <dbReference type="SAM" id="Phobius"/>
    </source>
</evidence>
<protein>
    <recommendedName>
        <fullName evidence="3">GOLD domain-containing protein</fullName>
    </recommendedName>
</protein>